<dbReference type="Proteomes" id="UP000737018">
    <property type="component" value="Unassembled WGS sequence"/>
</dbReference>
<accession>A0A8J4R5R4</accession>
<dbReference type="EMBL" id="JRKL02001031">
    <property type="protein sequence ID" value="KAF3966531.1"/>
    <property type="molecule type" value="Genomic_DNA"/>
</dbReference>
<keyword evidence="2" id="KW-1185">Reference proteome</keyword>
<evidence type="ECO:0000313" key="1">
    <source>
        <dbReference type="EMBL" id="KAF3966531.1"/>
    </source>
</evidence>
<name>A0A8J4R5R4_9ROSI</name>
<proteinExistence type="predicted"/>
<evidence type="ECO:0000313" key="2">
    <source>
        <dbReference type="Proteomes" id="UP000737018"/>
    </source>
</evidence>
<dbReference type="AlphaFoldDB" id="A0A8J4R5R4"/>
<protein>
    <recommendedName>
        <fullName evidence="3">RNase H type-1 domain-containing protein</fullName>
    </recommendedName>
</protein>
<comment type="caution">
    <text evidence="1">The sequence shown here is derived from an EMBL/GenBank/DDBJ whole genome shotgun (WGS) entry which is preliminary data.</text>
</comment>
<reference evidence="1" key="1">
    <citation type="submission" date="2020-03" db="EMBL/GenBank/DDBJ databases">
        <title>Castanea mollissima Vanexum genome sequencing.</title>
        <authorList>
            <person name="Staton M."/>
        </authorList>
    </citation>
    <scope>NUCLEOTIDE SEQUENCE</scope>
    <source>
        <tissue evidence="1">Leaf</tissue>
    </source>
</reference>
<organism evidence="1 2">
    <name type="scientific">Castanea mollissima</name>
    <name type="common">Chinese chestnut</name>
    <dbReference type="NCBI Taxonomy" id="60419"/>
    <lineage>
        <taxon>Eukaryota</taxon>
        <taxon>Viridiplantae</taxon>
        <taxon>Streptophyta</taxon>
        <taxon>Embryophyta</taxon>
        <taxon>Tracheophyta</taxon>
        <taxon>Spermatophyta</taxon>
        <taxon>Magnoliopsida</taxon>
        <taxon>eudicotyledons</taxon>
        <taxon>Gunneridae</taxon>
        <taxon>Pentapetalae</taxon>
        <taxon>rosids</taxon>
        <taxon>fabids</taxon>
        <taxon>Fagales</taxon>
        <taxon>Fagaceae</taxon>
        <taxon>Castanea</taxon>
    </lineage>
</organism>
<dbReference type="OrthoDB" id="1751447at2759"/>
<gene>
    <name evidence="1" type="ORF">CMV_009378</name>
</gene>
<evidence type="ECO:0008006" key="3">
    <source>
        <dbReference type="Google" id="ProtNLM"/>
    </source>
</evidence>
<sequence>MLTEMREAEARPRGESCGLRREGRAVLRQEARGLSAQPFSINQGCSWKPPPLDWYNVYIDGSLYEHDQSSGIVLVSLFDSNMAAMCNRINGVFQVPEIEALAMEIGMLFAYYMGFRRIMMEGDCICTVRFSPL</sequence>